<accession>A0A7K1LJG1</accession>
<dbReference type="EMBL" id="WOGT01000005">
    <property type="protein sequence ID" value="MUN55331.1"/>
    <property type="molecule type" value="Genomic_DNA"/>
</dbReference>
<dbReference type="Pfam" id="PF00392">
    <property type="entry name" value="GntR"/>
    <property type="match status" value="1"/>
</dbReference>
<dbReference type="InterPro" id="IPR011663">
    <property type="entry name" value="UTRA"/>
</dbReference>
<dbReference type="PANTHER" id="PTHR44846">
    <property type="entry name" value="MANNOSYL-D-GLYCERATE TRANSPORT/METABOLISM SYSTEM REPRESSOR MNGR-RELATED"/>
    <property type="match status" value="1"/>
</dbReference>
<evidence type="ECO:0000259" key="5">
    <source>
        <dbReference type="PROSITE" id="PS50949"/>
    </source>
</evidence>
<dbReference type="GO" id="GO:0003677">
    <property type="term" value="F:DNA binding"/>
    <property type="evidence" value="ECO:0007669"/>
    <property type="project" value="UniProtKB-UniRule"/>
</dbReference>
<dbReference type="GO" id="GO:0003700">
    <property type="term" value="F:DNA-binding transcription factor activity"/>
    <property type="evidence" value="ECO:0007669"/>
    <property type="project" value="UniProtKB-UniRule"/>
</dbReference>
<dbReference type="NCBIfam" id="TIGR02018">
    <property type="entry name" value="his_ut_repres"/>
    <property type="match status" value="1"/>
</dbReference>
<dbReference type="PROSITE" id="PS50949">
    <property type="entry name" value="HTH_GNTR"/>
    <property type="match status" value="1"/>
</dbReference>
<dbReference type="SMART" id="SM00345">
    <property type="entry name" value="HTH_GNTR"/>
    <property type="match status" value="1"/>
</dbReference>
<dbReference type="SUPFAM" id="SSF64288">
    <property type="entry name" value="Chorismate lyase-like"/>
    <property type="match status" value="1"/>
</dbReference>
<dbReference type="InterPro" id="IPR010248">
    <property type="entry name" value="His_ut_repres"/>
</dbReference>
<evidence type="ECO:0000256" key="4">
    <source>
        <dbReference type="NCBIfam" id="TIGR02018"/>
    </source>
</evidence>
<evidence type="ECO:0000313" key="7">
    <source>
        <dbReference type="Proteomes" id="UP000462152"/>
    </source>
</evidence>
<dbReference type="GO" id="GO:0045892">
    <property type="term" value="P:negative regulation of DNA-templated transcription"/>
    <property type="evidence" value="ECO:0007669"/>
    <property type="project" value="UniProtKB-UniRule"/>
</dbReference>
<dbReference type="Gene3D" id="1.10.10.10">
    <property type="entry name" value="Winged helix-like DNA-binding domain superfamily/Winged helix DNA-binding domain"/>
    <property type="match status" value="1"/>
</dbReference>
<evidence type="ECO:0000313" key="6">
    <source>
        <dbReference type="EMBL" id="MUN55331.1"/>
    </source>
</evidence>
<dbReference type="InterPro" id="IPR036388">
    <property type="entry name" value="WH-like_DNA-bd_sf"/>
</dbReference>
<dbReference type="GO" id="GO:0006547">
    <property type="term" value="P:L-histidine metabolic process"/>
    <property type="evidence" value="ECO:0007669"/>
    <property type="project" value="UniProtKB-UniRule"/>
</dbReference>
<comment type="caution">
    <text evidence="6">The sequence shown here is derived from an EMBL/GenBank/DDBJ whole genome shotgun (WGS) entry which is preliminary data.</text>
</comment>
<evidence type="ECO:0000256" key="3">
    <source>
        <dbReference type="ARBA" id="ARBA00023163"/>
    </source>
</evidence>
<dbReference type="Proteomes" id="UP000462152">
    <property type="component" value="Unassembled WGS sequence"/>
</dbReference>
<dbReference type="Gene3D" id="3.40.1410.10">
    <property type="entry name" value="Chorismate lyase-like"/>
    <property type="match status" value="1"/>
</dbReference>
<keyword evidence="3" id="KW-0804">Transcription</keyword>
<keyword evidence="2" id="KW-0238">DNA-binding</keyword>
<protein>
    <recommendedName>
        <fullName evidence="4">Histidine utilization repressor</fullName>
    </recommendedName>
</protein>
<dbReference type="AlphaFoldDB" id="A0A7K1LJG1"/>
<dbReference type="FunFam" id="1.10.10.10:FF:000079">
    <property type="entry name" value="GntR family transcriptional regulator"/>
    <property type="match status" value="1"/>
</dbReference>
<dbReference type="Pfam" id="PF07702">
    <property type="entry name" value="UTRA"/>
    <property type="match status" value="1"/>
</dbReference>
<feature type="domain" description="HTH gntR-type" evidence="5">
    <location>
        <begin position="44"/>
        <end position="112"/>
    </location>
</feature>
<dbReference type="InterPro" id="IPR000524">
    <property type="entry name" value="Tscrpt_reg_HTH_GntR"/>
</dbReference>
<reference evidence="6 7" key="1">
    <citation type="submission" date="2019-12" db="EMBL/GenBank/DDBJ databases">
        <authorList>
            <person name="Li J."/>
            <person name="Shi Y."/>
            <person name="Xu G."/>
            <person name="Xiao D."/>
            <person name="Ran X."/>
        </authorList>
    </citation>
    <scope>NUCLEOTIDE SEQUENCE [LARGE SCALE GENOMIC DNA]</scope>
    <source>
        <strain evidence="6 7">JCM 15915</strain>
    </source>
</reference>
<dbReference type="OrthoDB" id="199743at2"/>
<gene>
    <name evidence="6" type="primary">hutC</name>
    <name evidence="6" type="ORF">GMA10_08940</name>
</gene>
<dbReference type="PANTHER" id="PTHR44846:SF16">
    <property type="entry name" value="TRANSCRIPTIONAL REGULATOR PHNF-RELATED"/>
    <property type="match status" value="1"/>
</dbReference>
<dbReference type="InterPro" id="IPR028978">
    <property type="entry name" value="Chorismate_lyase_/UTRA_dom_sf"/>
</dbReference>
<dbReference type="SUPFAM" id="SSF46785">
    <property type="entry name" value="Winged helix' DNA-binding domain"/>
    <property type="match status" value="1"/>
</dbReference>
<dbReference type="InterPro" id="IPR050679">
    <property type="entry name" value="Bact_HTH_transcr_reg"/>
</dbReference>
<proteinExistence type="predicted"/>
<keyword evidence="1" id="KW-0805">Transcription regulation</keyword>
<dbReference type="CDD" id="cd07377">
    <property type="entry name" value="WHTH_GntR"/>
    <property type="match status" value="1"/>
</dbReference>
<dbReference type="InterPro" id="IPR036390">
    <property type="entry name" value="WH_DNA-bd_sf"/>
</dbReference>
<keyword evidence="7" id="KW-1185">Reference proteome</keyword>
<dbReference type="PRINTS" id="PR00035">
    <property type="entry name" value="HTHGNTR"/>
</dbReference>
<organism evidence="6 7">
    <name type="scientific">Rothia koreensis</name>
    <dbReference type="NCBI Taxonomy" id="592378"/>
    <lineage>
        <taxon>Bacteria</taxon>
        <taxon>Bacillati</taxon>
        <taxon>Actinomycetota</taxon>
        <taxon>Actinomycetes</taxon>
        <taxon>Micrococcales</taxon>
        <taxon>Micrococcaceae</taxon>
        <taxon>Rothia</taxon>
    </lineage>
</organism>
<dbReference type="SMART" id="SM00866">
    <property type="entry name" value="UTRA"/>
    <property type="match status" value="1"/>
</dbReference>
<evidence type="ECO:0000256" key="2">
    <source>
        <dbReference type="ARBA" id="ARBA00023125"/>
    </source>
</evidence>
<evidence type="ECO:0000256" key="1">
    <source>
        <dbReference type="ARBA" id="ARBA00023015"/>
    </source>
</evidence>
<sequence>MQCGSQKFYTSYNPVYTTRCQADEEPVDTQELTRSYLAQGTHSGPAYRRIMEAIVTGVESGTWSAGEQVPSENELVEALDLSRMTINRAYRELTTEGVLKRVRGVGTFIADFKMPSSLVEIRNIADEIHERGHSHRTDVLFAREETVEEDAPWLSAEGITGTVFHSLVVHYDNDAPLQIEDRFVAPSEAPDYLDQDFTTTTPNDYLTRVAPLVRGKHIVEAVLGTNEECRLLEIDASEPCLLVRRRTWSKDGLVSLARLVQPGSRGRLEGEFGQS</sequence>
<name>A0A7K1LJG1_9MICC</name>